<dbReference type="InterPro" id="IPR027417">
    <property type="entry name" value="P-loop_NTPase"/>
</dbReference>
<dbReference type="PANTHER" id="PTHR13140">
    <property type="entry name" value="MYOSIN"/>
    <property type="match status" value="1"/>
</dbReference>
<dbReference type="GO" id="GO:0016020">
    <property type="term" value="C:membrane"/>
    <property type="evidence" value="ECO:0007669"/>
    <property type="project" value="TreeGrafter"/>
</dbReference>
<dbReference type="EMBL" id="CAMXCT010003672">
    <property type="protein sequence ID" value="CAI4005719.1"/>
    <property type="molecule type" value="Genomic_DNA"/>
</dbReference>
<gene>
    <name evidence="8" type="ORF">C1SCF055_LOCUS31423</name>
</gene>
<keyword evidence="1" id="KW-0547">Nucleotide-binding</keyword>
<comment type="caution">
    <text evidence="8">The sequence shown here is derived from an EMBL/GenBank/DDBJ whole genome shotgun (WGS) entry which is preliminary data.</text>
</comment>
<dbReference type="GO" id="GO:0005524">
    <property type="term" value="F:ATP binding"/>
    <property type="evidence" value="ECO:0007669"/>
    <property type="project" value="UniProtKB-KW"/>
</dbReference>
<evidence type="ECO:0000313" key="9">
    <source>
        <dbReference type="EMBL" id="CAL1159094.1"/>
    </source>
</evidence>
<accession>A0A9P1D8E3</accession>
<evidence type="ECO:0000313" key="10">
    <source>
        <dbReference type="EMBL" id="CAL4793031.1"/>
    </source>
</evidence>
<dbReference type="GO" id="GO:0000146">
    <property type="term" value="F:microfilament motor activity"/>
    <property type="evidence" value="ECO:0007669"/>
    <property type="project" value="TreeGrafter"/>
</dbReference>
<dbReference type="Gene3D" id="1.20.120.720">
    <property type="entry name" value="Myosin VI head, motor domain, U50 subdomain"/>
    <property type="match status" value="1"/>
</dbReference>
<dbReference type="Proteomes" id="UP001152797">
    <property type="component" value="Unassembled WGS sequence"/>
</dbReference>
<dbReference type="PROSITE" id="PS51456">
    <property type="entry name" value="MYOSIN_MOTOR"/>
    <property type="match status" value="1"/>
</dbReference>
<dbReference type="SUPFAM" id="SSF52540">
    <property type="entry name" value="P-loop containing nucleoside triphosphate hydrolases"/>
    <property type="match status" value="1"/>
</dbReference>
<dbReference type="GO" id="GO:0005737">
    <property type="term" value="C:cytoplasm"/>
    <property type="evidence" value="ECO:0007669"/>
    <property type="project" value="TreeGrafter"/>
</dbReference>
<keyword evidence="11" id="KW-1185">Reference proteome</keyword>
<evidence type="ECO:0000256" key="1">
    <source>
        <dbReference type="ARBA" id="ARBA00022741"/>
    </source>
</evidence>
<dbReference type="AlphaFoldDB" id="A0A9P1D8E3"/>
<keyword evidence="5 6" id="KW-0009">Actin-binding</keyword>
<keyword evidence="3 6" id="KW-0518">Myosin</keyword>
<proteinExistence type="inferred from homology"/>
<dbReference type="SMART" id="SM00242">
    <property type="entry name" value="MYSc"/>
    <property type="match status" value="1"/>
</dbReference>
<reference evidence="8" key="1">
    <citation type="submission" date="2022-10" db="EMBL/GenBank/DDBJ databases">
        <authorList>
            <person name="Chen Y."/>
            <person name="Dougan E. K."/>
            <person name="Chan C."/>
            <person name="Rhodes N."/>
            <person name="Thang M."/>
        </authorList>
    </citation>
    <scope>NUCLEOTIDE SEQUENCE</scope>
</reference>
<evidence type="ECO:0000256" key="5">
    <source>
        <dbReference type="ARBA" id="ARBA00023203"/>
    </source>
</evidence>
<dbReference type="Gene3D" id="3.40.850.10">
    <property type="entry name" value="Kinesin motor domain"/>
    <property type="match status" value="1"/>
</dbReference>
<dbReference type="EMBL" id="CAMXCT030003672">
    <property type="protein sequence ID" value="CAL4793031.1"/>
    <property type="molecule type" value="Genomic_DNA"/>
</dbReference>
<dbReference type="Gene3D" id="1.20.58.530">
    <property type="match status" value="1"/>
</dbReference>
<evidence type="ECO:0000313" key="11">
    <source>
        <dbReference type="Proteomes" id="UP001152797"/>
    </source>
</evidence>
<name>A0A9P1D8E3_9DINO</name>
<evidence type="ECO:0000256" key="6">
    <source>
        <dbReference type="PROSITE-ProRule" id="PRU00782"/>
    </source>
</evidence>
<dbReference type="GO" id="GO:0016459">
    <property type="term" value="C:myosin complex"/>
    <property type="evidence" value="ECO:0007669"/>
    <property type="project" value="UniProtKB-KW"/>
</dbReference>
<evidence type="ECO:0000313" key="8">
    <source>
        <dbReference type="EMBL" id="CAI4005719.1"/>
    </source>
</evidence>
<keyword evidence="4" id="KW-0505">Motor protein</keyword>
<feature type="domain" description="Myosin motor" evidence="7">
    <location>
        <begin position="1"/>
        <end position="276"/>
    </location>
</feature>
<dbReference type="OrthoDB" id="1303476at2759"/>
<reference evidence="9" key="2">
    <citation type="submission" date="2024-04" db="EMBL/GenBank/DDBJ databases">
        <authorList>
            <person name="Chen Y."/>
            <person name="Shah S."/>
            <person name="Dougan E. K."/>
            <person name="Thang M."/>
            <person name="Chan C."/>
        </authorList>
    </citation>
    <scope>NUCLEOTIDE SEQUENCE [LARGE SCALE GENOMIC DNA]</scope>
</reference>
<dbReference type="EMBL" id="CAMXCT020003672">
    <property type="protein sequence ID" value="CAL1159094.1"/>
    <property type="molecule type" value="Genomic_DNA"/>
</dbReference>
<evidence type="ECO:0000256" key="3">
    <source>
        <dbReference type="ARBA" id="ARBA00023123"/>
    </source>
</evidence>
<organism evidence="8">
    <name type="scientific">Cladocopium goreaui</name>
    <dbReference type="NCBI Taxonomy" id="2562237"/>
    <lineage>
        <taxon>Eukaryota</taxon>
        <taxon>Sar</taxon>
        <taxon>Alveolata</taxon>
        <taxon>Dinophyceae</taxon>
        <taxon>Suessiales</taxon>
        <taxon>Symbiodiniaceae</taxon>
        <taxon>Cladocopium</taxon>
    </lineage>
</organism>
<comment type="similarity">
    <text evidence="6">Belongs to the TRAFAC class myosin-kinesin ATPase superfamily. Myosin family.</text>
</comment>
<dbReference type="GO" id="GO:0051015">
    <property type="term" value="F:actin filament binding"/>
    <property type="evidence" value="ECO:0007669"/>
    <property type="project" value="TreeGrafter"/>
</dbReference>
<dbReference type="InterPro" id="IPR036961">
    <property type="entry name" value="Kinesin_motor_dom_sf"/>
</dbReference>
<evidence type="ECO:0000256" key="2">
    <source>
        <dbReference type="ARBA" id="ARBA00022840"/>
    </source>
</evidence>
<comment type="caution">
    <text evidence="6">Lacks conserved residue(s) required for the propagation of feature annotation.</text>
</comment>
<dbReference type="PANTHER" id="PTHR13140:SF706">
    <property type="entry name" value="DILUTE CLASS UNCONVENTIONAL MYOSIN, ISOFORM C"/>
    <property type="match status" value="1"/>
</dbReference>
<dbReference type="InterPro" id="IPR001609">
    <property type="entry name" value="Myosin_head_motor_dom-like"/>
</dbReference>
<sequence length="276" mass="31520">MEVKDWRHPLGRIDPTVRNVKPRVPIYLATRGRIDPTVRNVKPQVPITCGCVGEEVTAAPVLKAAQAASEPVQRQGGDRTALQSALCNTRVIRTEKIRSPVNVRQAADNRDALAKVVYDIVFNYIVQSTSMSIGYVEDMKLFAGVLDIFGFECFTLKNSFKQLCINFTNERLQQFLQFLNSFVFKLEEQLYEREGIEWIQLDFPDNQDAVDMLQGKVPQGFTQEMPLDDDSDEDHPPYAVLDELENWYDDGPLLQLCDQGVYMRRTLVLGLSRREK</sequence>
<protein>
    <submittedName>
        <fullName evidence="10">Myosin motor domain-containing protein</fullName>
    </submittedName>
</protein>
<evidence type="ECO:0000259" key="7">
    <source>
        <dbReference type="PROSITE" id="PS51456"/>
    </source>
</evidence>
<keyword evidence="2" id="KW-0067">ATP-binding</keyword>
<dbReference type="GO" id="GO:0007015">
    <property type="term" value="P:actin filament organization"/>
    <property type="evidence" value="ECO:0007669"/>
    <property type="project" value="TreeGrafter"/>
</dbReference>
<evidence type="ECO:0000256" key="4">
    <source>
        <dbReference type="ARBA" id="ARBA00023175"/>
    </source>
</evidence>
<dbReference type="Pfam" id="PF00063">
    <property type="entry name" value="Myosin_head"/>
    <property type="match status" value="1"/>
</dbReference>